<protein>
    <submittedName>
        <fullName evidence="2">Uncharacterized protein</fullName>
    </submittedName>
</protein>
<reference evidence="3" key="2">
    <citation type="journal article" date="2009" name="Genome Res.">
        <title>Comparative genomic analyses of the human fungal pathogens Coccidioides and their relatives.</title>
        <authorList>
            <person name="Sharpton T.J."/>
            <person name="Stajich J.E."/>
            <person name="Rounsley S.D."/>
            <person name="Gardner M.J."/>
            <person name="Wortman J.R."/>
            <person name="Jordar V.S."/>
            <person name="Maiti R."/>
            <person name="Kodira C.D."/>
            <person name="Neafsey D.E."/>
            <person name="Zeng Q."/>
            <person name="Hung C.-Y."/>
            <person name="McMahan C."/>
            <person name="Muszewska A."/>
            <person name="Grynberg M."/>
            <person name="Mandel M.A."/>
            <person name="Kellner E.M."/>
            <person name="Barker B.M."/>
            <person name="Galgiani J.N."/>
            <person name="Orbach M.J."/>
            <person name="Kirkland T.N."/>
            <person name="Cole G.T."/>
            <person name="Henn M.R."/>
            <person name="Birren B.W."/>
            <person name="Taylor J.W."/>
        </authorList>
    </citation>
    <scope>NUCLEOTIDE SEQUENCE [LARGE SCALE GENOMIC DNA]</scope>
    <source>
        <strain evidence="3">RMSCC 3488</strain>
    </source>
</reference>
<reference evidence="3" key="3">
    <citation type="journal article" date="2010" name="Genome Res.">
        <title>Population genomic sequencing of Coccidioides fungi reveals recent hybridization and transposon control.</title>
        <authorList>
            <person name="Neafsey D.E."/>
            <person name="Barker B.M."/>
            <person name="Sharpton T.J."/>
            <person name="Stajich J.E."/>
            <person name="Park D.J."/>
            <person name="Whiston E."/>
            <person name="Hung C.-Y."/>
            <person name="McMahan C."/>
            <person name="White J."/>
            <person name="Sykes S."/>
            <person name="Heiman D."/>
            <person name="Young S."/>
            <person name="Zeng Q."/>
            <person name="Abouelleil A."/>
            <person name="Aftuck L."/>
            <person name="Bessette D."/>
            <person name="Brown A."/>
            <person name="FitzGerald M."/>
            <person name="Lui A."/>
            <person name="Macdonald J.P."/>
            <person name="Priest M."/>
            <person name="Orbach M.J."/>
            <person name="Galgiani J.N."/>
            <person name="Kirkland T.N."/>
            <person name="Cole G.T."/>
            <person name="Birren B.W."/>
            <person name="Henn M.R."/>
            <person name="Taylor J.W."/>
            <person name="Rounsley S.D."/>
        </authorList>
    </citation>
    <scope>NUCLEOTIDE SEQUENCE [LARGE SCALE GENOMIC DNA]</scope>
    <source>
        <strain evidence="3">RMSCC 3488</strain>
    </source>
</reference>
<sequence>MTQTDSSLIPELLANRASVRTLFVANALAFNKTNREEERSLAAPNYAVGTARIRRNFKSAVVLDAQATKKLPHLEVARTATILPAPASCRGCQTKRLRRRNRRELRHSHRILTRDGLHAKDLCTISTGFTNEERIYFESWPGHAVVAETMETPGTVLSFPAFQVVTSYGTAYTTCETSEVETANTNPHRNAGSGVTVSRPLRGV</sequence>
<evidence type="ECO:0000313" key="2">
    <source>
        <dbReference type="EMBL" id="KMM69695.1"/>
    </source>
</evidence>
<organism evidence="2 3">
    <name type="scientific">Coccidioides posadasii RMSCC 3488</name>
    <dbReference type="NCBI Taxonomy" id="454284"/>
    <lineage>
        <taxon>Eukaryota</taxon>
        <taxon>Fungi</taxon>
        <taxon>Dikarya</taxon>
        <taxon>Ascomycota</taxon>
        <taxon>Pezizomycotina</taxon>
        <taxon>Eurotiomycetes</taxon>
        <taxon>Eurotiomycetidae</taxon>
        <taxon>Onygenales</taxon>
        <taxon>Onygenaceae</taxon>
        <taxon>Coccidioides</taxon>
    </lineage>
</organism>
<dbReference type="EMBL" id="DS268111">
    <property type="protein sequence ID" value="KMM69695.1"/>
    <property type="molecule type" value="Genomic_DNA"/>
</dbReference>
<proteinExistence type="predicted"/>
<reference evidence="2 3" key="1">
    <citation type="submission" date="2007-06" db="EMBL/GenBank/DDBJ databases">
        <title>The Genome Sequence of Coccidioides posadasii RMSCC_3488.</title>
        <authorList>
            <consortium name="Coccidioides Genome Resources Consortium"/>
            <consortium name="The Broad Institute Genome Sequencing Platform"/>
            <person name="Henn M.R."/>
            <person name="Sykes S."/>
            <person name="Young S."/>
            <person name="Jaffe D."/>
            <person name="Berlin A."/>
            <person name="Alvarez P."/>
            <person name="Butler J."/>
            <person name="Gnerre S."/>
            <person name="Grabherr M."/>
            <person name="Mauceli E."/>
            <person name="Brockman W."/>
            <person name="Kodira C."/>
            <person name="Alvarado L."/>
            <person name="Zeng Q."/>
            <person name="Crawford M."/>
            <person name="Antoine C."/>
            <person name="Devon K."/>
            <person name="Galgiani J."/>
            <person name="Orsborn K."/>
            <person name="Lewis M.L."/>
            <person name="Nusbaum C."/>
            <person name="Galagan J."/>
            <person name="Birren B."/>
        </authorList>
    </citation>
    <scope>NUCLEOTIDE SEQUENCE [LARGE SCALE GENOMIC DNA]</scope>
    <source>
        <strain evidence="2 3">RMSCC 3488</strain>
    </source>
</reference>
<feature type="compositionally biased region" description="Polar residues" evidence="1">
    <location>
        <begin position="180"/>
        <end position="196"/>
    </location>
</feature>
<gene>
    <name evidence="2" type="ORF">CPAG_06009</name>
</gene>
<dbReference type="Proteomes" id="UP000054567">
    <property type="component" value="Unassembled WGS sequence"/>
</dbReference>
<feature type="region of interest" description="Disordered" evidence="1">
    <location>
        <begin position="180"/>
        <end position="204"/>
    </location>
</feature>
<dbReference type="AlphaFoldDB" id="A0A0J6FJX0"/>
<evidence type="ECO:0000256" key="1">
    <source>
        <dbReference type="SAM" id="MobiDB-lite"/>
    </source>
</evidence>
<name>A0A0J6FJX0_COCPO</name>
<evidence type="ECO:0000313" key="3">
    <source>
        <dbReference type="Proteomes" id="UP000054567"/>
    </source>
</evidence>
<dbReference type="VEuPathDB" id="FungiDB:CPAG_06009"/>
<accession>A0A0J6FJX0</accession>